<reference evidence="2 3" key="1">
    <citation type="submission" date="2015-02" db="EMBL/GenBank/DDBJ databases">
        <authorList>
            <person name="Chooi Y.-H."/>
        </authorList>
    </citation>
    <scope>NUCLEOTIDE SEQUENCE [LARGE SCALE GENOMIC DNA]</scope>
    <source>
        <strain evidence="2">E3</strain>
    </source>
</reference>
<keyword evidence="3" id="KW-1185">Reference proteome</keyword>
<dbReference type="OrthoDB" id="2014733at2759"/>
<dbReference type="Proteomes" id="UP000039324">
    <property type="component" value="Unassembled WGS sequence"/>
</dbReference>
<sequence length="147" mass="15969">TVARVQSSVPSDDETATSPSNDDDNDAEWWTLVPSNVPTWAPPVDDAFVIIEKSDVTEAMAEFIALSLARLPETRSMSPGGLQQLLSTTINEIRGKGAIGRLWGWGSFLYATYGWTATAIGIYKDPRMAHLVLRAIWSAAKWAVGSS</sequence>
<evidence type="ECO:0000313" key="2">
    <source>
        <dbReference type="EMBL" id="CEP00903.1"/>
    </source>
</evidence>
<feature type="non-terminal residue" evidence="2">
    <location>
        <position position="1"/>
    </location>
</feature>
<name>A0A0G4IZV4_PLABS</name>
<proteinExistence type="predicted"/>
<accession>A0A0G4IZV4</accession>
<dbReference type="EMBL" id="CDSF01000104">
    <property type="protein sequence ID" value="CEP00903.1"/>
    <property type="molecule type" value="Genomic_DNA"/>
</dbReference>
<evidence type="ECO:0000256" key="1">
    <source>
        <dbReference type="SAM" id="MobiDB-lite"/>
    </source>
</evidence>
<feature type="compositionally biased region" description="Polar residues" evidence="1">
    <location>
        <begin position="1"/>
        <end position="10"/>
    </location>
</feature>
<feature type="region of interest" description="Disordered" evidence="1">
    <location>
        <begin position="1"/>
        <end position="27"/>
    </location>
</feature>
<feature type="compositionally biased region" description="Acidic residues" evidence="1">
    <location>
        <begin position="11"/>
        <end position="27"/>
    </location>
</feature>
<protein>
    <submittedName>
        <fullName evidence="2">Uncharacterized protein</fullName>
    </submittedName>
</protein>
<dbReference type="AlphaFoldDB" id="A0A0G4IZV4"/>
<organism evidence="2 3">
    <name type="scientific">Plasmodiophora brassicae</name>
    <name type="common">Clubroot disease agent</name>
    <dbReference type="NCBI Taxonomy" id="37360"/>
    <lineage>
        <taxon>Eukaryota</taxon>
        <taxon>Sar</taxon>
        <taxon>Rhizaria</taxon>
        <taxon>Endomyxa</taxon>
        <taxon>Phytomyxea</taxon>
        <taxon>Plasmodiophorida</taxon>
        <taxon>Plasmodiophoridae</taxon>
        <taxon>Plasmodiophora</taxon>
    </lineage>
</organism>
<dbReference type="PANTHER" id="PTHR33874:SF4">
    <property type="entry name" value="EXPRESSED PROTEIN"/>
    <property type="match status" value="1"/>
</dbReference>
<dbReference type="PANTHER" id="PTHR33874">
    <property type="entry name" value="RING FINGER PROTEIN"/>
    <property type="match status" value="1"/>
</dbReference>
<evidence type="ECO:0000313" key="3">
    <source>
        <dbReference type="Proteomes" id="UP000039324"/>
    </source>
</evidence>
<gene>
    <name evidence="2" type="ORF">PBRA_008215</name>
</gene>